<dbReference type="AlphaFoldDB" id="A0A239G5L7"/>
<accession>A0A239G5L7</accession>
<keyword evidence="2" id="KW-1185">Reference proteome</keyword>
<evidence type="ECO:0000313" key="2">
    <source>
        <dbReference type="Proteomes" id="UP000198420"/>
    </source>
</evidence>
<dbReference type="OrthoDB" id="3538879at2"/>
<dbReference type="EMBL" id="FZNP01000023">
    <property type="protein sequence ID" value="SNS64400.1"/>
    <property type="molecule type" value="Genomic_DNA"/>
</dbReference>
<name>A0A239G5L7_9ACTN</name>
<sequence>MADADKGRVAGALAALEREKATGLLRVGGDGAFHVDRGAVTLAESRHTPGPGDLPDGPDPELAALLAMFDAACLLLASRAEPAFTEGPPSGGSRRVTVATLVHEQRRRRALLDAAWPDGSVDAAPVVPVRRVRRQRVILTGLQAEILLNADGRRTPAQLAPELGRTVFACLLAVRGLAAASLVRTGPPDGPGAAPVRDEVGAAPVRDEVTADWAPTDHDLLVRLHAALVELR</sequence>
<reference evidence="2" key="1">
    <citation type="submission" date="2017-06" db="EMBL/GenBank/DDBJ databases">
        <authorList>
            <person name="Varghese N."/>
            <person name="Submissions S."/>
        </authorList>
    </citation>
    <scope>NUCLEOTIDE SEQUENCE [LARGE SCALE GENOMIC DNA]</scope>
    <source>
        <strain evidence="2">DSM 44485</strain>
    </source>
</reference>
<proteinExistence type="predicted"/>
<evidence type="ECO:0000313" key="1">
    <source>
        <dbReference type="EMBL" id="SNS64400.1"/>
    </source>
</evidence>
<organism evidence="1 2">
    <name type="scientific">Actinomadura mexicana</name>
    <dbReference type="NCBI Taxonomy" id="134959"/>
    <lineage>
        <taxon>Bacteria</taxon>
        <taxon>Bacillati</taxon>
        <taxon>Actinomycetota</taxon>
        <taxon>Actinomycetes</taxon>
        <taxon>Streptosporangiales</taxon>
        <taxon>Thermomonosporaceae</taxon>
        <taxon>Actinomadura</taxon>
    </lineage>
</organism>
<dbReference type="RefSeq" id="WP_089316473.1">
    <property type="nucleotide sequence ID" value="NZ_FZNP01000023.1"/>
</dbReference>
<protein>
    <submittedName>
        <fullName evidence="1">Uncharacterized protein</fullName>
    </submittedName>
</protein>
<dbReference type="Proteomes" id="UP000198420">
    <property type="component" value="Unassembled WGS sequence"/>
</dbReference>
<gene>
    <name evidence="1" type="ORF">SAMN06265355_12329</name>
</gene>